<feature type="signal peptide" evidence="1">
    <location>
        <begin position="1"/>
        <end position="31"/>
    </location>
</feature>
<feature type="chain" id="PRO_5024305673" evidence="1">
    <location>
        <begin position="32"/>
        <end position="116"/>
    </location>
</feature>
<dbReference type="Gramene" id="ONK77797">
    <property type="protein sequence ID" value="ONK77797"/>
    <property type="gene ID" value="A4U43_C02F10770"/>
</dbReference>
<protein>
    <submittedName>
        <fullName evidence="2">Uncharacterized protein</fullName>
    </submittedName>
</protein>
<dbReference type="Proteomes" id="UP000243459">
    <property type="component" value="Chromosome 2"/>
</dbReference>
<evidence type="ECO:0000313" key="3">
    <source>
        <dbReference type="Proteomes" id="UP000243459"/>
    </source>
</evidence>
<proteinExistence type="predicted"/>
<evidence type="ECO:0000256" key="1">
    <source>
        <dbReference type="SAM" id="SignalP"/>
    </source>
</evidence>
<evidence type="ECO:0000313" key="2">
    <source>
        <dbReference type="EMBL" id="ONK77797.1"/>
    </source>
</evidence>
<organism evidence="2 3">
    <name type="scientific">Asparagus officinalis</name>
    <name type="common">Garden asparagus</name>
    <dbReference type="NCBI Taxonomy" id="4686"/>
    <lineage>
        <taxon>Eukaryota</taxon>
        <taxon>Viridiplantae</taxon>
        <taxon>Streptophyta</taxon>
        <taxon>Embryophyta</taxon>
        <taxon>Tracheophyta</taxon>
        <taxon>Spermatophyta</taxon>
        <taxon>Magnoliopsida</taxon>
        <taxon>Liliopsida</taxon>
        <taxon>Asparagales</taxon>
        <taxon>Asparagaceae</taxon>
        <taxon>Asparagoideae</taxon>
        <taxon>Asparagus</taxon>
    </lineage>
</organism>
<reference evidence="3" key="1">
    <citation type="journal article" date="2017" name="Nat. Commun.">
        <title>The asparagus genome sheds light on the origin and evolution of a young Y chromosome.</title>
        <authorList>
            <person name="Harkess A."/>
            <person name="Zhou J."/>
            <person name="Xu C."/>
            <person name="Bowers J.E."/>
            <person name="Van der Hulst R."/>
            <person name="Ayyampalayam S."/>
            <person name="Mercati F."/>
            <person name="Riccardi P."/>
            <person name="McKain M.R."/>
            <person name="Kakrana A."/>
            <person name="Tang H."/>
            <person name="Ray J."/>
            <person name="Groenendijk J."/>
            <person name="Arikit S."/>
            <person name="Mathioni S.M."/>
            <person name="Nakano M."/>
            <person name="Shan H."/>
            <person name="Telgmann-Rauber A."/>
            <person name="Kanno A."/>
            <person name="Yue Z."/>
            <person name="Chen H."/>
            <person name="Li W."/>
            <person name="Chen Y."/>
            <person name="Xu X."/>
            <person name="Zhang Y."/>
            <person name="Luo S."/>
            <person name="Chen H."/>
            <person name="Gao J."/>
            <person name="Mao Z."/>
            <person name="Pires J.C."/>
            <person name="Luo M."/>
            <person name="Kudrna D."/>
            <person name="Wing R.A."/>
            <person name="Meyers B.C."/>
            <person name="Yi K."/>
            <person name="Kong H."/>
            <person name="Lavrijsen P."/>
            <person name="Sunseri F."/>
            <person name="Falavigna A."/>
            <person name="Ye Y."/>
            <person name="Leebens-Mack J.H."/>
            <person name="Chen G."/>
        </authorList>
    </citation>
    <scope>NUCLEOTIDE SEQUENCE [LARGE SCALE GENOMIC DNA]</scope>
    <source>
        <strain evidence="3">cv. DH0086</strain>
    </source>
</reference>
<dbReference type="AlphaFoldDB" id="A0A5P1FK68"/>
<sequence>MCDLVRLVHWVWRTLLCALLLQFNLFGSSDSNPGNTSTRGSVLESRLAQTRAVEQFYLPCDDEIFSEMSDVSLRQCLKGCMNQGALVEQELLGQFERVRTSYIRFQEALETQRTNS</sequence>
<keyword evidence="3" id="KW-1185">Reference proteome</keyword>
<accession>A0A5P1FK68</accession>
<keyword evidence="1" id="KW-0732">Signal</keyword>
<dbReference type="EMBL" id="CM007382">
    <property type="protein sequence ID" value="ONK77797.1"/>
    <property type="molecule type" value="Genomic_DNA"/>
</dbReference>
<gene>
    <name evidence="2" type="ORF">A4U43_C02F10770</name>
</gene>
<name>A0A5P1FK68_ASPOF</name>